<reference evidence="2 3" key="1">
    <citation type="journal article" date="2019" name="Sci. Rep.">
        <title>Orb-weaving spider Araneus ventricosus genome elucidates the spidroin gene catalogue.</title>
        <authorList>
            <person name="Kono N."/>
            <person name="Nakamura H."/>
            <person name="Ohtoshi R."/>
            <person name="Moran D.A.P."/>
            <person name="Shinohara A."/>
            <person name="Yoshida Y."/>
            <person name="Fujiwara M."/>
            <person name="Mori M."/>
            <person name="Tomita M."/>
            <person name="Arakawa K."/>
        </authorList>
    </citation>
    <scope>NUCLEOTIDE SEQUENCE [LARGE SCALE GENOMIC DNA]</scope>
</reference>
<feature type="signal peptide" evidence="1">
    <location>
        <begin position="1"/>
        <end position="25"/>
    </location>
</feature>
<evidence type="ECO:0000313" key="2">
    <source>
        <dbReference type="EMBL" id="GBN84293.1"/>
    </source>
</evidence>
<comment type="caution">
    <text evidence="2">The sequence shown here is derived from an EMBL/GenBank/DDBJ whole genome shotgun (WGS) entry which is preliminary data.</text>
</comment>
<keyword evidence="1" id="KW-0732">Signal</keyword>
<evidence type="ECO:0000256" key="1">
    <source>
        <dbReference type="SAM" id="SignalP"/>
    </source>
</evidence>
<keyword evidence="3" id="KW-1185">Reference proteome</keyword>
<dbReference type="Proteomes" id="UP000499080">
    <property type="component" value="Unassembled WGS sequence"/>
</dbReference>
<accession>A0A4Y2S8W8</accession>
<dbReference type="AlphaFoldDB" id="A0A4Y2S8W8"/>
<evidence type="ECO:0008006" key="4">
    <source>
        <dbReference type="Google" id="ProtNLM"/>
    </source>
</evidence>
<sequence length="161" mass="18611">MKWISFLIFALELLLFITLFRQSGSRSADGFVTWYEVVNRHLALYTMMHETCHIVLVYEKVKGQITPIGFFGECVEMMPQRYAVEMHDEFVLKGNTAVLKCHVPGFVKDYVIVEAWIKEPMEKVDASSKSSNETLSSNLTFLFSIPGKLENRKISYTRENQ</sequence>
<dbReference type="Gene3D" id="2.60.40.10">
    <property type="entry name" value="Immunoglobulins"/>
    <property type="match status" value="1"/>
</dbReference>
<dbReference type="InterPro" id="IPR013783">
    <property type="entry name" value="Ig-like_fold"/>
</dbReference>
<proteinExistence type="predicted"/>
<gene>
    <name evidence="2" type="ORF">AVEN_16613_1</name>
</gene>
<dbReference type="OrthoDB" id="5969272at2759"/>
<feature type="chain" id="PRO_5021471365" description="Ig-like domain-containing protein" evidence="1">
    <location>
        <begin position="26"/>
        <end position="161"/>
    </location>
</feature>
<protein>
    <recommendedName>
        <fullName evidence="4">Ig-like domain-containing protein</fullName>
    </recommendedName>
</protein>
<dbReference type="EMBL" id="BGPR01020301">
    <property type="protein sequence ID" value="GBN84293.1"/>
    <property type="molecule type" value="Genomic_DNA"/>
</dbReference>
<evidence type="ECO:0000313" key="3">
    <source>
        <dbReference type="Proteomes" id="UP000499080"/>
    </source>
</evidence>
<organism evidence="2 3">
    <name type="scientific">Araneus ventricosus</name>
    <name type="common">Orbweaver spider</name>
    <name type="synonym">Epeira ventricosa</name>
    <dbReference type="NCBI Taxonomy" id="182803"/>
    <lineage>
        <taxon>Eukaryota</taxon>
        <taxon>Metazoa</taxon>
        <taxon>Ecdysozoa</taxon>
        <taxon>Arthropoda</taxon>
        <taxon>Chelicerata</taxon>
        <taxon>Arachnida</taxon>
        <taxon>Araneae</taxon>
        <taxon>Araneomorphae</taxon>
        <taxon>Entelegynae</taxon>
        <taxon>Araneoidea</taxon>
        <taxon>Araneidae</taxon>
        <taxon>Araneus</taxon>
    </lineage>
</organism>
<name>A0A4Y2S8W8_ARAVE</name>